<dbReference type="GO" id="GO:0046872">
    <property type="term" value="F:metal ion binding"/>
    <property type="evidence" value="ECO:0007669"/>
    <property type="project" value="UniProtKB-KW"/>
</dbReference>
<name>A0A1V0GSQ7_9RHOB</name>
<keyword evidence="3" id="KW-0408">Iron</keyword>
<evidence type="ECO:0000259" key="5">
    <source>
        <dbReference type="PROSITE" id="PS51296"/>
    </source>
</evidence>
<keyword evidence="1" id="KW-0001">2Fe-2S</keyword>
<keyword evidence="2" id="KW-0479">Metal-binding</keyword>
<dbReference type="GO" id="GO:0051537">
    <property type="term" value="F:2 iron, 2 sulfur cluster binding"/>
    <property type="evidence" value="ECO:0007669"/>
    <property type="project" value="UniProtKB-KW"/>
</dbReference>
<organism evidence="6 7">
    <name type="scientific">Paracoccus yeei</name>
    <dbReference type="NCBI Taxonomy" id="147645"/>
    <lineage>
        <taxon>Bacteria</taxon>
        <taxon>Pseudomonadati</taxon>
        <taxon>Pseudomonadota</taxon>
        <taxon>Alphaproteobacteria</taxon>
        <taxon>Rhodobacterales</taxon>
        <taxon>Paracoccaceae</taxon>
        <taxon>Paracoccus</taxon>
    </lineage>
</organism>
<accession>A0A1V0GSQ7</accession>
<protein>
    <recommendedName>
        <fullName evidence="5">Rieske domain-containing protein</fullName>
    </recommendedName>
</protein>
<dbReference type="PANTHER" id="PTHR21266:SF57">
    <property type="entry name" value="3-CHLOROBENZOATE-3,4-DIOXYGENASE"/>
    <property type="match status" value="1"/>
</dbReference>
<dbReference type="PANTHER" id="PTHR21266">
    <property type="entry name" value="IRON-SULFUR DOMAIN CONTAINING PROTEIN"/>
    <property type="match status" value="1"/>
</dbReference>
<reference evidence="6" key="1">
    <citation type="submission" date="2017-12" db="EMBL/GenBank/DDBJ databases">
        <title>FDA dAtabase for Regulatory Grade micrObial Sequences (FDA-ARGOS): Supporting development and validation of Infectious Disease Dx tests.</title>
        <authorList>
            <person name="Campos J."/>
            <person name="Goldberg B."/>
            <person name="Tallon L."/>
            <person name="Sadzewicz L."/>
            <person name="Sengamalay N."/>
            <person name="Ott S."/>
            <person name="Godinez A."/>
            <person name="Nagaraj S."/>
            <person name="Vyas G."/>
            <person name="Aluvathingal J."/>
            <person name="Nadendla S."/>
            <person name="Geyer C."/>
            <person name="Nandy P."/>
            <person name="Hobson J."/>
            <person name="Sichtig H."/>
        </authorList>
    </citation>
    <scope>NUCLEOTIDE SEQUENCE</scope>
    <source>
        <strain evidence="6">FDAARGOS_252</strain>
    </source>
</reference>
<dbReference type="PROSITE" id="PS51296">
    <property type="entry name" value="RIESKE"/>
    <property type="match status" value="1"/>
</dbReference>
<dbReference type="SUPFAM" id="SSF50022">
    <property type="entry name" value="ISP domain"/>
    <property type="match status" value="1"/>
</dbReference>
<dbReference type="EMBL" id="CP020442">
    <property type="protein sequence ID" value="ARC36830.1"/>
    <property type="molecule type" value="Genomic_DNA"/>
</dbReference>
<gene>
    <name evidence="6" type="ORF">A6J80_10945</name>
</gene>
<evidence type="ECO:0000256" key="4">
    <source>
        <dbReference type="ARBA" id="ARBA00023014"/>
    </source>
</evidence>
<evidence type="ECO:0000256" key="3">
    <source>
        <dbReference type="ARBA" id="ARBA00023004"/>
    </source>
</evidence>
<keyword evidence="7" id="KW-1185">Reference proteome</keyword>
<dbReference type="InterPro" id="IPR036922">
    <property type="entry name" value="Rieske_2Fe-2S_sf"/>
</dbReference>
<dbReference type="KEGG" id="pye:A6J80_10945"/>
<dbReference type="Proteomes" id="UP000191257">
    <property type="component" value="Chromosome"/>
</dbReference>
<evidence type="ECO:0000313" key="7">
    <source>
        <dbReference type="Proteomes" id="UP000191257"/>
    </source>
</evidence>
<dbReference type="Pfam" id="PF00355">
    <property type="entry name" value="Rieske"/>
    <property type="match status" value="1"/>
</dbReference>
<evidence type="ECO:0000313" key="6">
    <source>
        <dbReference type="EMBL" id="ARC36830.1"/>
    </source>
</evidence>
<dbReference type="Gene3D" id="2.102.10.10">
    <property type="entry name" value="Rieske [2Fe-2S] iron-sulphur domain"/>
    <property type="match status" value="1"/>
</dbReference>
<sequence length="190" mass="20750">MAAGQQCILWGDDMTSYVVAIEKDVRDGSIVRSMMGDKPLVIWRGASGAINVWLDLCPHRSVRLSAGRNMGEYLEGVYHGWRFDESGKVTLVPALRGRPSQDISATVYSTAVADGFVWASEKECSPTGSTGKPCYPVHIAAPVDQVRLHVDSSVDRLTPWGVDGTMVYPTGDPAQRRAELSAIRRRLEAS</sequence>
<keyword evidence="4" id="KW-0411">Iron-sulfur</keyword>
<dbReference type="STRING" id="147645.A6J80_10945"/>
<feature type="domain" description="Rieske" evidence="5">
    <location>
        <begin position="17"/>
        <end position="119"/>
    </location>
</feature>
<proteinExistence type="predicted"/>
<dbReference type="AlphaFoldDB" id="A0A1V0GSQ7"/>
<dbReference type="InterPro" id="IPR017941">
    <property type="entry name" value="Rieske_2Fe-2S"/>
</dbReference>
<evidence type="ECO:0000256" key="2">
    <source>
        <dbReference type="ARBA" id="ARBA00022723"/>
    </source>
</evidence>
<evidence type="ECO:0000256" key="1">
    <source>
        <dbReference type="ARBA" id="ARBA00022714"/>
    </source>
</evidence>
<dbReference type="InterPro" id="IPR050584">
    <property type="entry name" value="Cholesterol_7-desaturase"/>
</dbReference>